<dbReference type="AlphaFoldDB" id="A0A813II72"/>
<name>A0A813II72_POLGL</name>
<reference evidence="2" key="1">
    <citation type="submission" date="2021-02" db="EMBL/GenBank/DDBJ databases">
        <authorList>
            <person name="Dougan E. K."/>
            <person name="Rhodes N."/>
            <person name="Thang M."/>
            <person name="Chan C."/>
        </authorList>
    </citation>
    <scope>NUCLEOTIDE SEQUENCE</scope>
</reference>
<comment type="caution">
    <text evidence="2">The sequence shown here is derived from an EMBL/GenBank/DDBJ whole genome shotgun (WGS) entry which is preliminary data.</text>
</comment>
<dbReference type="EMBL" id="CAJNNW010030309">
    <property type="protein sequence ID" value="CAE8703073.1"/>
    <property type="molecule type" value="Genomic_DNA"/>
</dbReference>
<dbReference type="EMBL" id="CAJNNW010009389">
    <property type="protein sequence ID" value="CAE8650935.1"/>
    <property type="molecule type" value="Genomic_DNA"/>
</dbReference>
<evidence type="ECO:0000313" key="4">
    <source>
        <dbReference type="Proteomes" id="UP000626109"/>
    </source>
</evidence>
<accession>A0A813II72</accession>
<feature type="region of interest" description="Disordered" evidence="1">
    <location>
        <begin position="97"/>
        <end position="121"/>
    </location>
</feature>
<evidence type="ECO:0000313" key="2">
    <source>
        <dbReference type="EMBL" id="CAE8650935.1"/>
    </source>
</evidence>
<dbReference type="Proteomes" id="UP000626109">
    <property type="component" value="Unassembled WGS sequence"/>
</dbReference>
<protein>
    <submittedName>
        <fullName evidence="2">Uncharacterized protein</fullName>
    </submittedName>
</protein>
<feature type="compositionally biased region" description="Basic and acidic residues" evidence="1">
    <location>
        <begin position="102"/>
        <end position="113"/>
    </location>
</feature>
<sequence length="121" mass="13005">MSAMPLANAASSSPLGTSIEVSGVSFVRFDNPLRVEAYTQPGASLTVMHRIAGNGGCFMVPEGNLLCGLIQWVVKEDGSVIPEYWIEHGELEELTAQQEQKVGARPEDSDRGGRPTFVESP</sequence>
<organism evidence="2 4">
    <name type="scientific">Polarella glacialis</name>
    <name type="common">Dinoflagellate</name>
    <dbReference type="NCBI Taxonomy" id="89957"/>
    <lineage>
        <taxon>Eukaryota</taxon>
        <taxon>Sar</taxon>
        <taxon>Alveolata</taxon>
        <taxon>Dinophyceae</taxon>
        <taxon>Suessiales</taxon>
        <taxon>Suessiaceae</taxon>
        <taxon>Polarella</taxon>
    </lineage>
</organism>
<evidence type="ECO:0000256" key="1">
    <source>
        <dbReference type="SAM" id="MobiDB-lite"/>
    </source>
</evidence>
<proteinExistence type="predicted"/>
<gene>
    <name evidence="3" type="ORF">PGLA2088_LOCUS32709</name>
    <name evidence="2" type="ORF">PGLA2088_LOCUS8698</name>
</gene>
<evidence type="ECO:0000313" key="3">
    <source>
        <dbReference type="EMBL" id="CAE8703073.1"/>
    </source>
</evidence>